<dbReference type="Gene3D" id="2.60.40.1510">
    <property type="entry name" value="ntegrin, alpha v. Chain A, domain 3"/>
    <property type="match status" value="1"/>
</dbReference>
<evidence type="ECO:0000256" key="10">
    <source>
        <dbReference type="ARBA" id="ARBA00022989"/>
    </source>
</evidence>
<evidence type="ECO:0000256" key="12">
    <source>
        <dbReference type="ARBA" id="ARBA00023136"/>
    </source>
</evidence>
<dbReference type="GO" id="GO:0098609">
    <property type="term" value="P:cell-cell adhesion"/>
    <property type="evidence" value="ECO:0007669"/>
    <property type="project" value="TreeGrafter"/>
</dbReference>
<keyword evidence="11 23" id="KW-0401">Integrin</keyword>
<evidence type="ECO:0000313" key="26">
    <source>
        <dbReference type="Proteomes" id="UP000582182"/>
    </source>
</evidence>
<feature type="repeat" description="FG-GAP" evidence="22">
    <location>
        <begin position="237"/>
        <end position="290"/>
    </location>
</feature>
<keyword evidence="15" id="KW-0325">Glycoprotein</keyword>
<keyword evidence="3 23" id="KW-0812">Transmembrane</keyword>
<dbReference type="FunFam" id="3.40.50.410:FF:000012">
    <property type="entry name" value="Integrin, alpha 10"/>
    <property type="match status" value="1"/>
</dbReference>
<keyword evidence="6" id="KW-0677">Repeat</keyword>
<evidence type="ECO:0000256" key="8">
    <source>
        <dbReference type="ARBA" id="ARBA00022842"/>
    </source>
</evidence>
<keyword evidence="9 23" id="KW-0130">Cell adhesion</keyword>
<comment type="subcellular location">
    <subcellularLocation>
        <location evidence="1 23">Membrane</location>
        <topology evidence="1 23">Single-pass type I membrane protein</topology>
    </subcellularLocation>
</comment>
<dbReference type="SUPFAM" id="SSF53300">
    <property type="entry name" value="vWA-like"/>
    <property type="match status" value="1"/>
</dbReference>
<dbReference type="Gene3D" id="2.60.40.1530">
    <property type="entry name" value="ntegrin, alpha v. Chain A, domain 4"/>
    <property type="match status" value="1"/>
</dbReference>
<dbReference type="PRINTS" id="PR00453">
    <property type="entry name" value="VWFADOMAIN"/>
</dbReference>
<evidence type="ECO:0000256" key="1">
    <source>
        <dbReference type="ARBA" id="ARBA00004479"/>
    </source>
</evidence>
<dbReference type="SUPFAM" id="SSF69318">
    <property type="entry name" value="Integrin alpha N-terminal domain"/>
    <property type="match status" value="1"/>
</dbReference>
<feature type="transmembrane region" description="Helical" evidence="23">
    <location>
        <begin position="1000"/>
        <end position="1026"/>
    </location>
</feature>
<evidence type="ECO:0000256" key="13">
    <source>
        <dbReference type="ARBA" id="ARBA00023157"/>
    </source>
</evidence>
<feature type="domain" description="VWFA" evidence="24">
    <location>
        <begin position="45"/>
        <end position="232"/>
    </location>
</feature>
<feature type="repeat" description="FG-GAP" evidence="22">
    <location>
        <begin position="472"/>
        <end position="534"/>
    </location>
</feature>
<keyword evidence="4" id="KW-0479">Metal-binding</keyword>
<evidence type="ECO:0000256" key="2">
    <source>
        <dbReference type="ARBA" id="ARBA00008054"/>
    </source>
</evidence>
<dbReference type="Pfam" id="PF00357">
    <property type="entry name" value="Integrin_alpha"/>
    <property type="match status" value="1"/>
</dbReference>
<sequence>TCGPLWAQQCGSQYYATGVCSEISPSFQILRSFSPAVQKCSSIIDIVVVCDESNSIYPWDAVRAFLKKFVQGLDIGLNKTQVGLIQYANDPRVVFNLNTYQTKDEVVKAMEGTFQKGGDLTNTFKAIDNARQHAFSPESGGRPSATKVMVVVTDGESHDGSNLKTVIGKCNEDNITRFGIAVLGYLIRHELDTKNLIKEIKGIASHPTEKYFFNVSSEAALLEEAGTLGERIFSIEGTDQGDTFQMEMSQVGFSAYYSHRKDVLLLGAVGAYDWSGTVVQESSEGITTFPSHVFEKILQDRNHSSYLGYSVAVVSTQSSVYFVAGAPRSNYTGRVVVYHIDSHDNIAIVQSQKGEQIGSYFGSVVCSVDVNRDSVTDVLLVGAPMFMNDLKKEEGRVYMFSITKGILDQRELLEGPQESENARFGSAIAVLADINLDGFNDVVIGAPLENQNSGAIYIYNGFQKTIRTKYSQKILGSDFAFGQQLQFFGRSVDGQRDLDDDGITDVSVGADGNVVLLWSQSIANVSITVSFIPEKISLLNKNTEITVKICFLAIFRPVKRNNQVAIKYTATLDADLQSSRVTSRGLFKENTERYMQRDLVVRHEENCIHDVFSVQEPSDAVNSLSLRIDISPANPGSSPVLDTYSPASVAYSIPFVKDCGEDELCVCDLVLNIHQKADDGKQQFIVSSKSRRLTFKVNLRNKKENAYNTRIQAMFSDNLFFASSSLPSDGTEVSCQTGTAQSTVICQISYPVFRTGQQVSFEISFDFNLKNLQKVAVLSVHALSESKEEQELDNKVSLAIPLQYDAEIHFTRLANINFYEVSSDHNIPSTVNNFEDIGPTFNFSVKVTTGSTAVKKASVKIYLPESTSKNNPLMYLTALTTDQARGVACQAQINPLQIGKRPYSASFTRENFRASKELNCKNVKCSIIICKLEDVTLKREYFVNVSTRIWNGTFGALSFQTLQLSAEAKIDTQNPELFIIGENTLTIPVTIMKPDEKAEIPVGVVIGSILAGLLLLLVLVAVLWKLGFFKRQYEKMTQDIEDVDEITELTRNKD</sequence>
<dbReference type="PROSITE" id="PS51470">
    <property type="entry name" value="FG_GAP"/>
    <property type="match status" value="4"/>
</dbReference>
<feature type="non-terminal residue" evidence="25">
    <location>
        <position position="1054"/>
    </location>
</feature>
<keyword evidence="12 23" id="KW-0472">Membrane</keyword>
<dbReference type="PROSITE" id="PS50234">
    <property type="entry name" value="VWFA"/>
    <property type="match status" value="1"/>
</dbReference>
<keyword evidence="10 23" id="KW-1133">Transmembrane helix</keyword>
<evidence type="ECO:0000256" key="16">
    <source>
        <dbReference type="ARBA" id="ARBA00063497"/>
    </source>
</evidence>
<keyword evidence="14 23" id="KW-0675">Receptor</keyword>
<evidence type="ECO:0000256" key="15">
    <source>
        <dbReference type="ARBA" id="ARBA00023180"/>
    </source>
</evidence>
<dbReference type="Pfam" id="PF00092">
    <property type="entry name" value="VWA"/>
    <property type="match status" value="1"/>
</dbReference>
<keyword evidence="13" id="KW-1015">Disulfide bond</keyword>
<dbReference type="InterPro" id="IPR048285">
    <property type="entry name" value="Integrin_alpha_Ig-like_2"/>
</dbReference>
<dbReference type="InterPro" id="IPR018184">
    <property type="entry name" value="Integrin_alpha_C_CS"/>
</dbReference>
<dbReference type="GO" id="GO:0046872">
    <property type="term" value="F:metal ion binding"/>
    <property type="evidence" value="ECO:0007669"/>
    <property type="project" value="UniProtKB-KW"/>
</dbReference>
<organism evidence="25 26">
    <name type="scientific">Turnix velox</name>
    <name type="common">Little buttonquail</name>
    <dbReference type="NCBI Taxonomy" id="2529409"/>
    <lineage>
        <taxon>Eukaryota</taxon>
        <taxon>Metazoa</taxon>
        <taxon>Chordata</taxon>
        <taxon>Craniata</taxon>
        <taxon>Vertebrata</taxon>
        <taxon>Euteleostomi</taxon>
        <taxon>Archelosauria</taxon>
        <taxon>Archosauria</taxon>
        <taxon>Dinosauria</taxon>
        <taxon>Saurischia</taxon>
        <taxon>Theropoda</taxon>
        <taxon>Coelurosauria</taxon>
        <taxon>Aves</taxon>
        <taxon>Neognathae</taxon>
        <taxon>Neoaves</taxon>
        <taxon>Charadriiformes</taxon>
        <taxon>Turnicidae</taxon>
        <taxon>Turnix</taxon>
    </lineage>
</organism>
<evidence type="ECO:0000256" key="9">
    <source>
        <dbReference type="ARBA" id="ARBA00022889"/>
    </source>
</evidence>
<dbReference type="GO" id="GO:0033627">
    <property type="term" value="P:cell adhesion mediated by integrin"/>
    <property type="evidence" value="ECO:0007669"/>
    <property type="project" value="TreeGrafter"/>
</dbReference>
<dbReference type="GO" id="GO:0008305">
    <property type="term" value="C:integrin complex"/>
    <property type="evidence" value="ECO:0007669"/>
    <property type="project" value="InterPro"/>
</dbReference>
<accession>A0A7L3LQE1</accession>
<dbReference type="EMBL" id="VZTY01026658">
    <property type="protein sequence ID" value="NXU56477.1"/>
    <property type="molecule type" value="Genomic_DNA"/>
</dbReference>
<dbReference type="InterPro" id="IPR002035">
    <property type="entry name" value="VWF_A"/>
</dbReference>
<evidence type="ECO:0000256" key="4">
    <source>
        <dbReference type="ARBA" id="ARBA00022723"/>
    </source>
</evidence>
<evidence type="ECO:0000256" key="3">
    <source>
        <dbReference type="ARBA" id="ARBA00022692"/>
    </source>
</evidence>
<feature type="repeat" description="FG-GAP" evidence="22">
    <location>
        <begin position="347"/>
        <end position="409"/>
    </location>
</feature>
<dbReference type="AlphaFoldDB" id="A0A7L3LQE1"/>
<dbReference type="Pfam" id="PF20805">
    <property type="entry name" value="Integrin_A_Ig_2"/>
    <property type="match status" value="1"/>
</dbReference>
<name>A0A7L3LQE1_9CHAR</name>
<dbReference type="GO" id="GO:0009897">
    <property type="term" value="C:external side of plasma membrane"/>
    <property type="evidence" value="ECO:0007669"/>
    <property type="project" value="TreeGrafter"/>
</dbReference>
<evidence type="ECO:0000256" key="6">
    <source>
        <dbReference type="ARBA" id="ARBA00022737"/>
    </source>
</evidence>
<keyword evidence="26" id="KW-1185">Reference proteome</keyword>
<comment type="subunit">
    <text evidence="16">Heterodimer of an alpha and a beta subunit. Alpha-2 associates with beta-1. Interacts with HPS5 and RAB21.</text>
</comment>
<evidence type="ECO:0000256" key="14">
    <source>
        <dbReference type="ARBA" id="ARBA00023170"/>
    </source>
</evidence>
<dbReference type="GO" id="GO:0005178">
    <property type="term" value="F:integrin binding"/>
    <property type="evidence" value="ECO:0007669"/>
    <property type="project" value="TreeGrafter"/>
</dbReference>
<dbReference type="Proteomes" id="UP000582182">
    <property type="component" value="Unassembled WGS sequence"/>
</dbReference>
<dbReference type="InterPro" id="IPR028994">
    <property type="entry name" value="Integrin_alpha_N"/>
</dbReference>
<dbReference type="PANTHER" id="PTHR23220">
    <property type="entry name" value="INTEGRIN ALPHA"/>
    <property type="match status" value="1"/>
</dbReference>
<dbReference type="Pfam" id="PF20806">
    <property type="entry name" value="Integrin_A_Ig_3"/>
    <property type="match status" value="1"/>
</dbReference>
<dbReference type="OrthoDB" id="5317514at2759"/>
<dbReference type="InterPro" id="IPR013517">
    <property type="entry name" value="FG-GAP"/>
</dbReference>
<comment type="caution">
    <text evidence="25">The sequence shown here is derived from an EMBL/GenBank/DDBJ whole genome shotgun (WGS) entry which is preliminary data.</text>
</comment>
<dbReference type="Gene3D" id="2.130.10.130">
    <property type="entry name" value="Integrin alpha, N-terminal"/>
    <property type="match status" value="1"/>
</dbReference>
<feature type="non-terminal residue" evidence="25">
    <location>
        <position position="1"/>
    </location>
</feature>
<dbReference type="SMART" id="SM00191">
    <property type="entry name" value="Int_alpha"/>
    <property type="match status" value="4"/>
</dbReference>
<dbReference type="Gene3D" id="1.20.5.930">
    <property type="entry name" value="Bicelle-embedded integrin alpha(iib) transmembrane segment"/>
    <property type="match status" value="1"/>
</dbReference>
<dbReference type="SMART" id="SM00327">
    <property type="entry name" value="VWA"/>
    <property type="match status" value="1"/>
</dbReference>
<dbReference type="PANTHER" id="PTHR23220:SF23">
    <property type="entry name" value="INTEGRIN ALPHA-2"/>
    <property type="match status" value="1"/>
</dbReference>
<comment type="similarity">
    <text evidence="2 23">Belongs to the integrin alpha chain family.</text>
</comment>
<keyword evidence="5" id="KW-0732">Signal</keyword>
<dbReference type="InterPro" id="IPR048286">
    <property type="entry name" value="Integrin_alpha_Ig-like_3"/>
</dbReference>
<dbReference type="Pfam" id="PF01839">
    <property type="entry name" value="FG-GAP"/>
    <property type="match status" value="2"/>
</dbReference>
<feature type="repeat" description="FG-GAP" evidence="22">
    <location>
        <begin position="410"/>
        <end position="468"/>
    </location>
</feature>
<dbReference type="GO" id="GO:0007160">
    <property type="term" value="P:cell-matrix adhesion"/>
    <property type="evidence" value="ECO:0007669"/>
    <property type="project" value="TreeGrafter"/>
</dbReference>
<evidence type="ECO:0000256" key="19">
    <source>
        <dbReference type="ARBA" id="ARBA00078914"/>
    </source>
</evidence>
<reference evidence="25 26" key="1">
    <citation type="submission" date="2019-09" db="EMBL/GenBank/DDBJ databases">
        <title>Bird 10,000 Genomes (B10K) Project - Family phase.</title>
        <authorList>
            <person name="Zhang G."/>
        </authorList>
    </citation>
    <scope>NUCLEOTIDE SEQUENCE [LARGE SCALE GENOMIC DNA]</scope>
    <source>
        <strain evidence="25">B10K-DU-029-46</strain>
    </source>
</reference>
<evidence type="ECO:0000256" key="11">
    <source>
        <dbReference type="ARBA" id="ARBA00023037"/>
    </source>
</evidence>
<dbReference type="Gene3D" id="3.40.50.410">
    <property type="entry name" value="von Willebrand factor, type A domain"/>
    <property type="match status" value="1"/>
</dbReference>
<evidence type="ECO:0000256" key="17">
    <source>
        <dbReference type="ARBA" id="ARBA00068415"/>
    </source>
</evidence>
<dbReference type="InterPro" id="IPR013519">
    <property type="entry name" value="Int_alpha_beta-p"/>
</dbReference>
<dbReference type="InterPro" id="IPR032695">
    <property type="entry name" value="Integrin_dom_sf"/>
</dbReference>
<keyword evidence="7" id="KW-0106">Calcium</keyword>
<dbReference type="SUPFAM" id="SSF69179">
    <property type="entry name" value="Integrin domains"/>
    <property type="match status" value="3"/>
</dbReference>
<keyword evidence="8" id="KW-0460">Magnesium</keyword>
<evidence type="ECO:0000256" key="20">
    <source>
        <dbReference type="ARBA" id="ARBA00080513"/>
    </source>
</evidence>
<dbReference type="PROSITE" id="PS00242">
    <property type="entry name" value="INTEGRIN_ALPHA"/>
    <property type="match status" value="1"/>
</dbReference>
<gene>
    <name evidence="25" type="primary">Itga2</name>
    <name evidence="25" type="ORF">TURVEL_R01103</name>
</gene>
<dbReference type="GO" id="GO:0007229">
    <property type="term" value="P:integrin-mediated signaling pathway"/>
    <property type="evidence" value="ECO:0007669"/>
    <property type="project" value="UniProtKB-KW"/>
</dbReference>
<evidence type="ECO:0000256" key="22">
    <source>
        <dbReference type="PROSITE-ProRule" id="PRU00803"/>
    </source>
</evidence>
<evidence type="ECO:0000259" key="24">
    <source>
        <dbReference type="PROSITE" id="PS50234"/>
    </source>
</evidence>
<proteinExistence type="inferred from homology"/>
<dbReference type="FunFam" id="2.130.10.130:FF:000008">
    <property type="entry name" value="Integrin subunit alpha 2"/>
    <property type="match status" value="1"/>
</dbReference>
<evidence type="ECO:0000256" key="18">
    <source>
        <dbReference type="ARBA" id="ARBA00077193"/>
    </source>
</evidence>
<dbReference type="Gene3D" id="2.60.40.1460">
    <property type="entry name" value="Integrin domains. Chain A, domain 2"/>
    <property type="match status" value="1"/>
</dbReference>
<dbReference type="InterPro" id="IPR000413">
    <property type="entry name" value="Integrin_alpha"/>
</dbReference>
<evidence type="ECO:0000256" key="23">
    <source>
        <dbReference type="RuleBase" id="RU003762"/>
    </source>
</evidence>
<evidence type="ECO:0000256" key="21">
    <source>
        <dbReference type="ARBA" id="ARBA00081841"/>
    </source>
</evidence>
<evidence type="ECO:0000313" key="25">
    <source>
        <dbReference type="EMBL" id="NXU56477.1"/>
    </source>
</evidence>
<dbReference type="PRINTS" id="PR01185">
    <property type="entry name" value="INTEGRINA"/>
</dbReference>
<protein>
    <recommendedName>
        <fullName evidence="17">Integrin alpha-2</fullName>
    </recommendedName>
    <alternativeName>
        <fullName evidence="20">CD49 antigen-like family member B</fullName>
    </alternativeName>
    <alternativeName>
        <fullName evidence="18">Collagen receptor</fullName>
    </alternativeName>
    <alternativeName>
        <fullName evidence="21">Platelet membrane glycoprotein Ia</fullName>
    </alternativeName>
    <alternativeName>
        <fullName evidence="19">VLA-2 subunit alpha</fullName>
    </alternativeName>
</protein>
<evidence type="ECO:0000256" key="7">
    <source>
        <dbReference type="ARBA" id="ARBA00022837"/>
    </source>
</evidence>
<evidence type="ECO:0000256" key="5">
    <source>
        <dbReference type="ARBA" id="ARBA00022729"/>
    </source>
</evidence>
<dbReference type="InterPro" id="IPR036465">
    <property type="entry name" value="vWFA_dom_sf"/>
</dbReference>